<evidence type="ECO:0000256" key="4">
    <source>
        <dbReference type="SAM" id="MobiDB-lite"/>
    </source>
</evidence>
<keyword evidence="3" id="KW-0648">Protein biosynthesis</keyword>
<evidence type="ECO:0000256" key="1">
    <source>
        <dbReference type="ARBA" id="ARBA00010759"/>
    </source>
</evidence>
<proteinExistence type="inferred from homology"/>
<evidence type="ECO:0000313" key="5">
    <source>
        <dbReference type="EMBL" id="KAK6913100.1"/>
    </source>
</evidence>
<organism evidence="5 6">
    <name type="scientific">Dillenia turbinata</name>
    <dbReference type="NCBI Taxonomy" id="194707"/>
    <lineage>
        <taxon>Eukaryota</taxon>
        <taxon>Viridiplantae</taxon>
        <taxon>Streptophyta</taxon>
        <taxon>Embryophyta</taxon>
        <taxon>Tracheophyta</taxon>
        <taxon>Spermatophyta</taxon>
        <taxon>Magnoliopsida</taxon>
        <taxon>eudicotyledons</taxon>
        <taxon>Gunneridae</taxon>
        <taxon>Pentapetalae</taxon>
        <taxon>Dilleniales</taxon>
        <taxon>Dilleniaceae</taxon>
        <taxon>Dillenia</taxon>
    </lineage>
</organism>
<feature type="region of interest" description="Disordered" evidence="4">
    <location>
        <begin position="99"/>
        <end position="136"/>
    </location>
</feature>
<accession>A0AAN8UD14</accession>
<evidence type="ECO:0000256" key="3">
    <source>
        <dbReference type="RuleBase" id="RU362111"/>
    </source>
</evidence>
<comment type="subcellular location">
    <subcellularLocation>
        <location evidence="3">Plastid</location>
        <location evidence="3">Chloroplast</location>
    </subcellularLocation>
</comment>
<dbReference type="PANTHER" id="PTHR10458">
    <property type="entry name" value="PEPTIDE DEFORMYLASE"/>
    <property type="match status" value="1"/>
</dbReference>
<comment type="catalytic activity">
    <reaction evidence="3">
        <text>N-terminal N-formyl-L-methionyl-[peptide] + H2O = N-terminal L-methionyl-[peptide] + formate</text>
        <dbReference type="Rhea" id="RHEA:24420"/>
        <dbReference type="Rhea" id="RHEA-COMP:10639"/>
        <dbReference type="Rhea" id="RHEA-COMP:10640"/>
        <dbReference type="ChEBI" id="CHEBI:15377"/>
        <dbReference type="ChEBI" id="CHEBI:15740"/>
        <dbReference type="ChEBI" id="CHEBI:49298"/>
        <dbReference type="ChEBI" id="CHEBI:64731"/>
        <dbReference type="EC" id="3.5.1.88"/>
    </reaction>
</comment>
<keyword evidence="3" id="KW-0934">Plastid</keyword>
<dbReference type="Proteomes" id="UP001370490">
    <property type="component" value="Unassembled WGS sequence"/>
</dbReference>
<dbReference type="GO" id="GO:0046872">
    <property type="term" value="F:metal ion binding"/>
    <property type="evidence" value="ECO:0007669"/>
    <property type="project" value="UniProtKB-KW"/>
</dbReference>
<keyword evidence="3" id="KW-0378">Hydrolase</keyword>
<dbReference type="AlphaFoldDB" id="A0AAN8UD14"/>
<dbReference type="GO" id="GO:0042586">
    <property type="term" value="F:peptide deformylase activity"/>
    <property type="evidence" value="ECO:0007669"/>
    <property type="project" value="UniProtKB-EC"/>
</dbReference>
<evidence type="ECO:0000256" key="2">
    <source>
        <dbReference type="ARBA" id="ARBA00012175"/>
    </source>
</evidence>
<reference evidence="5 6" key="1">
    <citation type="submission" date="2023-12" db="EMBL/GenBank/DDBJ databases">
        <title>A high-quality genome assembly for Dillenia turbinata (Dilleniales).</title>
        <authorList>
            <person name="Chanderbali A."/>
        </authorList>
    </citation>
    <scope>NUCLEOTIDE SEQUENCE [LARGE SCALE GENOMIC DNA]</scope>
    <source>
        <strain evidence="5">LSX21</strain>
        <tissue evidence="5">Leaf</tissue>
    </source>
</reference>
<keyword evidence="3" id="KW-0809">Transit peptide</keyword>
<evidence type="ECO:0000313" key="6">
    <source>
        <dbReference type="Proteomes" id="UP001370490"/>
    </source>
</evidence>
<feature type="non-terminal residue" evidence="5">
    <location>
        <position position="1"/>
    </location>
</feature>
<comment type="function">
    <text evidence="3">Removes the formyl group from the N-terminal Met of newly synthesized proteins.</text>
</comment>
<dbReference type="EMBL" id="JBAMMX010000027">
    <property type="protein sequence ID" value="KAK6913100.1"/>
    <property type="molecule type" value="Genomic_DNA"/>
</dbReference>
<dbReference type="InterPro" id="IPR023635">
    <property type="entry name" value="Peptide_deformylase"/>
</dbReference>
<keyword evidence="3" id="KW-0479">Metal-binding</keyword>
<comment type="caution">
    <text evidence="5">The sequence shown here is derived from an EMBL/GenBank/DDBJ whole genome shotgun (WGS) entry which is preliminary data.</text>
</comment>
<gene>
    <name evidence="5" type="ORF">RJ641_022701</name>
</gene>
<dbReference type="GO" id="GO:0006412">
    <property type="term" value="P:translation"/>
    <property type="evidence" value="ECO:0007669"/>
    <property type="project" value="UniProtKB-KW"/>
</dbReference>
<dbReference type="SUPFAM" id="SSF56420">
    <property type="entry name" value="Peptide deformylase"/>
    <property type="match status" value="1"/>
</dbReference>
<dbReference type="EC" id="3.5.1.88" evidence="2 3"/>
<dbReference type="InterPro" id="IPR036821">
    <property type="entry name" value="Peptide_deformylase_sf"/>
</dbReference>
<protein>
    <recommendedName>
        <fullName evidence="2 3">Peptide deformylase</fullName>
        <ecNumber evidence="2 3">3.5.1.88</ecNumber>
    </recommendedName>
</protein>
<dbReference type="PANTHER" id="PTHR10458:SF22">
    <property type="entry name" value="PEPTIDE DEFORMYLASE"/>
    <property type="match status" value="1"/>
</dbReference>
<comment type="similarity">
    <text evidence="1 3">Belongs to the polypeptide deformylase family.</text>
</comment>
<keyword evidence="6" id="KW-1185">Reference proteome</keyword>
<sequence>PESVSIDAQDITGAKYSIDLSGLPSRVFQHEYDHLQTPLAKCRLMTDEVLGIICARLQALEKKYEERTGSPSPEKIDTCQSRKVAAGTSIVIVGYCWPSAGQAGGPEKVTGPTRKRNPDGTAIVDDATGQVADHAA</sequence>
<dbReference type="Pfam" id="PF01327">
    <property type="entry name" value="Pep_deformylase"/>
    <property type="match status" value="1"/>
</dbReference>
<keyword evidence="3" id="KW-0150">Chloroplast</keyword>
<name>A0AAN8UD14_9MAGN</name>
<dbReference type="GO" id="GO:0009507">
    <property type="term" value="C:chloroplast"/>
    <property type="evidence" value="ECO:0007669"/>
    <property type="project" value="UniProtKB-SubCell"/>
</dbReference>
<dbReference type="Gene3D" id="3.90.45.10">
    <property type="entry name" value="Peptide deformylase"/>
    <property type="match status" value="1"/>
</dbReference>